<feature type="compositionally biased region" description="Polar residues" evidence="3">
    <location>
        <begin position="87"/>
        <end position="98"/>
    </location>
</feature>
<evidence type="ECO:0000256" key="3">
    <source>
        <dbReference type="SAM" id="MobiDB-lite"/>
    </source>
</evidence>
<reference evidence="7" key="1">
    <citation type="submission" date="2012-08" db="EMBL/GenBank/DDBJ databases">
        <title>Transcriptome of adult Musca domestica launches a platform for comparative house fly gene expression and characterization of differential gene expression among resistant and susceptible house flies.</title>
        <authorList>
            <person name="Liu N."/>
            <person name="Zhang L."/>
            <person name="Li M."/>
            <person name="Reid W."/>
        </authorList>
    </citation>
    <scope>NUCLEOTIDE SEQUENCE</scope>
    <source>
        <strain evidence="7">ALHF</strain>
        <tissue evidence="7">Whole body</tissue>
    </source>
</reference>
<dbReference type="PANTHER" id="PTHR13027">
    <property type="entry name" value="SAND PROTEIN-RELATED"/>
    <property type="match status" value="1"/>
</dbReference>
<dbReference type="Pfam" id="PF19037">
    <property type="entry name" value="Fuz_longin_2"/>
    <property type="match status" value="1"/>
</dbReference>
<dbReference type="CTD" id="33689"/>
<dbReference type="PANTHER" id="PTHR13027:SF7">
    <property type="entry name" value="VACUOLAR FUSION PROTEIN MON1 HOMOLOG"/>
    <property type="match status" value="1"/>
</dbReference>
<accession>T1PI03</accession>
<dbReference type="GO" id="GO:0035658">
    <property type="term" value="C:Mon1-Ccz1 complex"/>
    <property type="evidence" value="ECO:0007669"/>
    <property type="project" value="TreeGrafter"/>
</dbReference>
<feature type="domain" description="FUZ/MON1/HPS1 first Longin" evidence="4">
    <location>
        <begin position="128"/>
        <end position="250"/>
    </location>
</feature>
<dbReference type="Proteomes" id="UP001652621">
    <property type="component" value="Unplaced"/>
</dbReference>
<dbReference type="GO" id="GO:0032510">
    <property type="term" value="P:endosome to lysosome transport via multivesicular body sorting pathway"/>
    <property type="evidence" value="ECO:0007669"/>
    <property type="project" value="TreeGrafter"/>
</dbReference>
<reference evidence="8" key="2">
    <citation type="submission" date="2020-05" db="UniProtKB">
        <authorList>
            <consortium name="EnsemblMetazoa"/>
        </authorList>
    </citation>
    <scope>IDENTIFICATION</scope>
    <source>
        <strain evidence="8">Aabys</strain>
    </source>
</reference>
<dbReference type="InterPro" id="IPR004353">
    <property type="entry name" value="Mon1"/>
</dbReference>
<dbReference type="GeneID" id="101895309"/>
<gene>
    <name evidence="10" type="primary">LOC101895309</name>
    <name evidence="8" type="synonym">101895309</name>
</gene>
<proteinExistence type="evidence at transcript level"/>
<evidence type="ECO:0000256" key="1">
    <source>
        <dbReference type="ARBA" id="ARBA00008968"/>
    </source>
</evidence>
<dbReference type="VEuPathDB" id="VectorBase:MDOA008778"/>
<dbReference type="KEGG" id="mde:101895309"/>
<organism evidence="7">
    <name type="scientific">Musca domestica</name>
    <name type="common">House fly</name>
    <dbReference type="NCBI Taxonomy" id="7370"/>
    <lineage>
        <taxon>Eukaryota</taxon>
        <taxon>Metazoa</taxon>
        <taxon>Ecdysozoa</taxon>
        <taxon>Arthropoda</taxon>
        <taxon>Hexapoda</taxon>
        <taxon>Insecta</taxon>
        <taxon>Pterygota</taxon>
        <taxon>Neoptera</taxon>
        <taxon>Endopterygota</taxon>
        <taxon>Diptera</taxon>
        <taxon>Brachycera</taxon>
        <taxon>Muscomorpha</taxon>
        <taxon>Muscoidea</taxon>
        <taxon>Muscidae</taxon>
        <taxon>Musca</taxon>
    </lineage>
</organism>
<evidence type="ECO:0000256" key="2">
    <source>
        <dbReference type="RuleBase" id="RU367048"/>
    </source>
</evidence>
<dbReference type="OrthoDB" id="272411at2759"/>
<dbReference type="EMBL" id="KA648314">
    <property type="protein sequence ID" value="AFP62943.1"/>
    <property type="molecule type" value="mRNA"/>
</dbReference>
<evidence type="ECO:0000313" key="10">
    <source>
        <dbReference type="RefSeq" id="XP_005182698.1"/>
    </source>
</evidence>
<evidence type="ECO:0000313" key="9">
    <source>
        <dbReference type="Proteomes" id="UP001652621"/>
    </source>
</evidence>
<feature type="domain" description="FUZ/MON1/HPS1 second Longin" evidence="5">
    <location>
        <begin position="297"/>
        <end position="395"/>
    </location>
</feature>
<evidence type="ECO:0000259" key="4">
    <source>
        <dbReference type="Pfam" id="PF19036"/>
    </source>
</evidence>
<dbReference type="InterPro" id="IPR043972">
    <property type="entry name" value="FUZ/MON1/HPS1_longin_1"/>
</dbReference>
<evidence type="ECO:0000259" key="5">
    <source>
        <dbReference type="Pfam" id="PF19037"/>
    </source>
</evidence>
<dbReference type="Pfam" id="PF19036">
    <property type="entry name" value="Fuz_longin_1"/>
    <property type="match status" value="1"/>
</dbReference>
<comment type="function">
    <text evidence="2">Plays an important role in membrane trafficking through the secretory apparatus.</text>
</comment>
<evidence type="ECO:0000259" key="6">
    <source>
        <dbReference type="Pfam" id="PF19038"/>
    </source>
</evidence>
<dbReference type="InterPro" id="IPR043970">
    <property type="entry name" value="FUZ/MON1/HPS1_longin_3"/>
</dbReference>
<reference evidence="10" key="3">
    <citation type="submission" date="2025-04" db="UniProtKB">
        <authorList>
            <consortium name="RefSeq"/>
        </authorList>
    </citation>
    <scope>IDENTIFICATION</scope>
    <source>
        <strain evidence="10">Aabys</strain>
    </source>
</reference>
<evidence type="ECO:0000313" key="7">
    <source>
        <dbReference type="EMBL" id="AFP62943.1"/>
    </source>
</evidence>
<feature type="region of interest" description="Disordered" evidence="3">
    <location>
        <begin position="79"/>
        <end position="100"/>
    </location>
</feature>
<dbReference type="eggNOG" id="KOG0997">
    <property type="taxonomic scope" value="Eukaryota"/>
</dbReference>
<feature type="domain" description="FUZ/MON1/HPS1 third Longin" evidence="6">
    <location>
        <begin position="428"/>
        <end position="527"/>
    </location>
</feature>
<dbReference type="RefSeq" id="XP_005182698.1">
    <property type="nucleotide sequence ID" value="XM_005182641.3"/>
</dbReference>
<dbReference type="VEuPathDB" id="VectorBase:MDOMA2_017578"/>
<sequence>MSEVNWDPPTASSNSTNSTIYFDAENEADSDQAEVSCSTTVTDNFNGHETTKNLTADDDGTHFMPMASVCKTMTATTLTDEEASVDKPQSATTASSSRPLAKALDLHESVDTEVNIMSHDPTWKGQKKHIFILSEAGKPIYSLHGNEDKLAILFGIIQALVSFVENSQDVITSIKARGIQFVFMVKSNLIFVAASRTHLSVAQLQMQLNDAHNQIISTLTYSQLTKIFNQRKNFDLRRLLEGSERLINNLLLNDSSGKKISNNVFAFLTNSIRILPLQSSVRTSISQAIKENCSKIKNLVFAILLAQNRLVSLVQMKKYSIHPADLRLIVNLIECSESFKPSENWTPICLPKFDMNGYLHAHVSYLEENSPACLLLLSVDRDAFFVLSEAKQAITEKLKRSQCIEAINEAVMQTTRGKQQLNSIGIPELRHFLYKPKSAAQILCSEIVAPYTNLLDFERLESLYCDLLERIRNSKRPLKLILETRSNEVALAWSTEYYELFVVFDPLTQKSSVTKDVDKLIKWIEKEYDTYFIRTHPTF</sequence>
<protein>
    <recommendedName>
        <fullName evidence="2">Vacuolar fusion protein MON1 homolog</fullName>
    </recommendedName>
</protein>
<dbReference type="Pfam" id="PF19038">
    <property type="entry name" value="Fuz_longin_3"/>
    <property type="match status" value="1"/>
</dbReference>
<dbReference type="PRINTS" id="PR01546">
    <property type="entry name" value="YEAST73DUF"/>
</dbReference>
<evidence type="ECO:0000313" key="8">
    <source>
        <dbReference type="EnsemblMetazoa" id="MDOA008778-PA"/>
    </source>
</evidence>
<dbReference type="InterPro" id="IPR043971">
    <property type="entry name" value="FUZ/MON1/HPS1_longin_2"/>
</dbReference>
<comment type="similarity">
    <text evidence="1 2">Belongs to the MON1/SAND family.</text>
</comment>
<dbReference type="GO" id="GO:0006623">
    <property type="term" value="P:protein targeting to vacuole"/>
    <property type="evidence" value="ECO:0007669"/>
    <property type="project" value="UniProtKB-UniRule"/>
</dbReference>
<dbReference type="STRING" id="7370.T1PI03"/>
<name>T1PI03_MUSDO</name>
<keyword evidence="9" id="KW-1185">Reference proteome</keyword>
<dbReference type="EnsemblMetazoa" id="MDOA008778-RA">
    <property type="protein sequence ID" value="MDOA008778-PA"/>
    <property type="gene ID" value="MDOA008778"/>
</dbReference>
<dbReference type="AlphaFoldDB" id="T1PI03"/>